<dbReference type="EMBL" id="FAXN01000021">
    <property type="protein sequence ID" value="CUV65234.1"/>
    <property type="molecule type" value="Genomic_DNA"/>
</dbReference>
<sequence>MINRKGEAFDGAAIVVEGLGFIASGAKGKLPDIEFTQFTSMSGVAENTIDTTVLKQMKSTLELLGENKVYVQALKKRKNKLAAFEIRYTSSGKQVLVTLRGTIAKSASADVEIGKENKKTLEISVNFYKKEVDGYVENLIDIDNMICELDGEDIWADQTAFLIG</sequence>
<name>A0A0S4XLP2_9BACT</name>
<evidence type="ECO:0000313" key="1">
    <source>
        <dbReference type="EMBL" id="CUV65234.1"/>
    </source>
</evidence>
<proteinExistence type="predicted"/>
<protein>
    <recommendedName>
        <fullName evidence="2">Phage major tail tube protein</fullName>
    </recommendedName>
</protein>
<dbReference type="AlphaFoldDB" id="A0A0S4XLP2"/>
<gene>
    <name evidence="1" type="ORF">BN3087_220051</name>
</gene>
<accession>A0A0S4XLP2</accession>
<dbReference type="InterPro" id="IPR006498">
    <property type="entry name" value="Tail_tube"/>
</dbReference>
<organism evidence="1">
    <name type="scientific">Sulfurovum sp. enrichment culture clone C5</name>
    <dbReference type="NCBI Taxonomy" id="497650"/>
    <lineage>
        <taxon>Bacteria</taxon>
        <taxon>Pseudomonadati</taxon>
        <taxon>Campylobacterota</taxon>
        <taxon>Epsilonproteobacteria</taxon>
        <taxon>Campylobacterales</taxon>
        <taxon>Sulfurovaceae</taxon>
        <taxon>Sulfurovum</taxon>
        <taxon>environmental samples</taxon>
    </lineage>
</organism>
<dbReference type="Pfam" id="PF04985">
    <property type="entry name" value="Phage_tube"/>
    <property type="match status" value="1"/>
</dbReference>
<evidence type="ECO:0008006" key="2">
    <source>
        <dbReference type="Google" id="ProtNLM"/>
    </source>
</evidence>
<reference evidence="1" key="1">
    <citation type="submission" date="2015-11" db="EMBL/GenBank/DDBJ databases">
        <authorList>
            <person name="Zhang Y."/>
            <person name="Guo Z."/>
        </authorList>
    </citation>
    <scope>NUCLEOTIDE SEQUENCE</scope>
    <source>
        <strain evidence="1">BN30871</strain>
    </source>
</reference>